<dbReference type="GO" id="GO:0016747">
    <property type="term" value="F:acyltransferase activity, transferring groups other than amino-acyl groups"/>
    <property type="evidence" value="ECO:0007669"/>
    <property type="project" value="InterPro"/>
</dbReference>
<dbReference type="InterPro" id="IPR016181">
    <property type="entry name" value="Acyl_CoA_acyltransferase"/>
</dbReference>
<reference evidence="3 4" key="1">
    <citation type="journal article" date="2018" name="Sci. Rep.">
        <title>Raphidocelis subcapitata (=Pseudokirchneriella subcapitata) provides an insight into genome evolution and environmental adaptations in the Sphaeropleales.</title>
        <authorList>
            <person name="Suzuki S."/>
            <person name="Yamaguchi H."/>
            <person name="Nakajima N."/>
            <person name="Kawachi M."/>
        </authorList>
    </citation>
    <scope>NUCLEOTIDE SEQUENCE [LARGE SCALE GENOMIC DNA]</scope>
    <source>
        <strain evidence="3 4">NIES-35</strain>
    </source>
</reference>
<feature type="compositionally biased region" description="Gly residues" evidence="1">
    <location>
        <begin position="47"/>
        <end position="56"/>
    </location>
</feature>
<feature type="domain" description="N-acetyltransferase" evidence="2">
    <location>
        <begin position="189"/>
        <end position="328"/>
    </location>
</feature>
<evidence type="ECO:0000259" key="2">
    <source>
        <dbReference type="PROSITE" id="PS51186"/>
    </source>
</evidence>
<evidence type="ECO:0000256" key="1">
    <source>
        <dbReference type="SAM" id="MobiDB-lite"/>
    </source>
</evidence>
<dbReference type="SUPFAM" id="SSF55729">
    <property type="entry name" value="Acyl-CoA N-acyltransferases (Nat)"/>
    <property type="match status" value="1"/>
</dbReference>
<dbReference type="PROSITE" id="PS51186">
    <property type="entry name" value="GNAT"/>
    <property type="match status" value="1"/>
</dbReference>
<feature type="compositionally biased region" description="Low complexity" evidence="1">
    <location>
        <begin position="1"/>
        <end position="29"/>
    </location>
</feature>
<dbReference type="Proteomes" id="UP000247498">
    <property type="component" value="Unassembled WGS sequence"/>
</dbReference>
<sequence>MAAARAPRRQAAPPRQQQHAAAPAASGAHAAGGDGDGPAAGAAADAGEGGNSGGGSKPSSLWAGARAAGEQQRPSPLGGAVPVACASAADLYGALYAPPTAAAAAASSAAAPITTKPKPAPPADIVSFNVRSDPELAGAALSTLAAAMADDPVNSYLLGRAPGSACGRGFAETEIEGFLHALPDAAHFLATRDGAAAALWQLLPLETPRNELLAGWTRILRVPLRRWRAAVRLELAYEAAHAEAAAADEAFYYLSFIASAPAARGRGYGSQLIAAITARADAEGRACHLEATSERSRALYERHGFVTTQTLRVGRRGPPVFVMRREPGAGKAAQPAAVPAPACAAAVAAKAAAPVPAAAPAAAAAPPALPCARALAVPLLSGSKRARAAPSESSDSGDEGSIPSAVVVVKDGACPASKPAARTAAPRRAAPGGPLQL</sequence>
<protein>
    <recommendedName>
        <fullName evidence="2">N-acetyltransferase domain-containing protein</fullName>
    </recommendedName>
</protein>
<dbReference type="InterPro" id="IPR052523">
    <property type="entry name" value="Trichothecene_AcTrans"/>
</dbReference>
<feature type="region of interest" description="Disordered" evidence="1">
    <location>
        <begin position="382"/>
        <end position="437"/>
    </location>
</feature>
<feature type="compositionally biased region" description="Low complexity" evidence="1">
    <location>
        <begin position="413"/>
        <end position="431"/>
    </location>
</feature>
<comment type="caution">
    <text evidence="3">The sequence shown here is derived from an EMBL/GenBank/DDBJ whole genome shotgun (WGS) entry which is preliminary data.</text>
</comment>
<dbReference type="CDD" id="cd04301">
    <property type="entry name" value="NAT_SF"/>
    <property type="match status" value="1"/>
</dbReference>
<name>A0A2V0PDU9_9CHLO</name>
<dbReference type="EMBL" id="BDRX01000114">
    <property type="protein sequence ID" value="GBF98028.1"/>
    <property type="molecule type" value="Genomic_DNA"/>
</dbReference>
<accession>A0A2V0PDU9</accession>
<dbReference type="OrthoDB" id="544277at2759"/>
<dbReference type="PANTHER" id="PTHR42791:SF1">
    <property type="entry name" value="N-ACETYLTRANSFERASE DOMAIN-CONTAINING PROTEIN"/>
    <property type="match status" value="1"/>
</dbReference>
<feature type="compositionally biased region" description="Low complexity" evidence="1">
    <location>
        <begin position="388"/>
        <end position="404"/>
    </location>
</feature>
<dbReference type="AlphaFoldDB" id="A0A2V0PDU9"/>
<organism evidence="3 4">
    <name type="scientific">Raphidocelis subcapitata</name>
    <dbReference type="NCBI Taxonomy" id="307507"/>
    <lineage>
        <taxon>Eukaryota</taxon>
        <taxon>Viridiplantae</taxon>
        <taxon>Chlorophyta</taxon>
        <taxon>core chlorophytes</taxon>
        <taxon>Chlorophyceae</taxon>
        <taxon>CS clade</taxon>
        <taxon>Sphaeropleales</taxon>
        <taxon>Selenastraceae</taxon>
        <taxon>Raphidocelis</taxon>
    </lineage>
</organism>
<evidence type="ECO:0000313" key="3">
    <source>
        <dbReference type="EMBL" id="GBF98028.1"/>
    </source>
</evidence>
<keyword evidence="4" id="KW-1185">Reference proteome</keyword>
<dbReference type="InterPro" id="IPR000182">
    <property type="entry name" value="GNAT_dom"/>
</dbReference>
<feature type="region of interest" description="Disordered" evidence="1">
    <location>
        <begin position="1"/>
        <end position="79"/>
    </location>
</feature>
<dbReference type="Pfam" id="PF13508">
    <property type="entry name" value="Acetyltransf_7"/>
    <property type="match status" value="1"/>
</dbReference>
<dbReference type="Gene3D" id="3.40.630.30">
    <property type="match status" value="1"/>
</dbReference>
<proteinExistence type="predicted"/>
<dbReference type="PANTHER" id="PTHR42791">
    <property type="entry name" value="GNAT FAMILY ACETYLTRANSFERASE"/>
    <property type="match status" value="1"/>
</dbReference>
<gene>
    <name evidence="3" type="ORF">Rsub_11139</name>
</gene>
<dbReference type="InParanoid" id="A0A2V0PDU9"/>
<evidence type="ECO:0000313" key="4">
    <source>
        <dbReference type="Proteomes" id="UP000247498"/>
    </source>
</evidence>